<proteinExistence type="predicted"/>
<evidence type="ECO:0000313" key="2">
    <source>
        <dbReference type="EMBL" id="KAK6326109.1"/>
    </source>
</evidence>
<feature type="compositionally biased region" description="Low complexity" evidence="1">
    <location>
        <begin position="133"/>
        <end position="150"/>
    </location>
</feature>
<comment type="caution">
    <text evidence="2">The sequence shown here is derived from an EMBL/GenBank/DDBJ whole genome shotgun (WGS) entry which is preliminary data.</text>
</comment>
<dbReference type="EMBL" id="JAGTTL010000002">
    <property type="protein sequence ID" value="KAK6326109.1"/>
    <property type="molecule type" value="Genomic_DNA"/>
</dbReference>
<reference evidence="2 3" key="1">
    <citation type="submission" date="2021-04" db="EMBL/GenBank/DDBJ databases">
        <authorList>
            <person name="De Guttry C."/>
            <person name="Zahm M."/>
            <person name="Klopp C."/>
            <person name="Cabau C."/>
            <person name="Louis A."/>
            <person name="Berthelot C."/>
            <person name="Parey E."/>
            <person name="Roest Crollius H."/>
            <person name="Montfort J."/>
            <person name="Robinson-Rechavi M."/>
            <person name="Bucao C."/>
            <person name="Bouchez O."/>
            <person name="Gislard M."/>
            <person name="Lluch J."/>
            <person name="Milhes M."/>
            <person name="Lampietro C."/>
            <person name="Lopez Roques C."/>
            <person name="Donnadieu C."/>
            <person name="Braasch I."/>
            <person name="Desvignes T."/>
            <person name="Postlethwait J."/>
            <person name="Bobe J."/>
            <person name="Wedekind C."/>
            <person name="Guiguen Y."/>
        </authorList>
    </citation>
    <scope>NUCLEOTIDE SEQUENCE [LARGE SCALE GENOMIC DNA]</scope>
    <source>
        <strain evidence="2">Cs_M1</strain>
        <tissue evidence="2">Blood</tissue>
    </source>
</reference>
<keyword evidence="3" id="KW-1185">Reference proteome</keyword>
<protein>
    <submittedName>
        <fullName evidence="2">Uncharacterized protein</fullName>
    </submittedName>
</protein>
<evidence type="ECO:0000313" key="3">
    <source>
        <dbReference type="Proteomes" id="UP001356427"/>
    </source>
</evidence>
<evidence type="ECO:0000256" key="1">
    <source>
        <dbReference type="SAM" id="MobiDB-lite"/>
    </source>
</evidence>
<dbReference type="Proteomes" id="UP001356427">
    <property type="component" value="Unassembled WGS sequence"/>
</dbReference>
<gene>
    <name evidence="2" type="ORF">J4Q44_G00017540</name>
</gene>
<sequence>MGQPPSCLSRDQSSQSEDLDYLSDPPCFGRPSESPDQRALTPQECPHCSGLTQSCWSETTDAYSPSRTKSSVVSQTTSRIRSYSTMLLNWGLPHSNAWNQSFQSGYDHYDNPGYLSVMSSTSVSCEPPCVWTPDSSGTGSPDGSPTAPGSLLTRGLGLPQDSPRCFLAPEDDVVYMGTTTRSFLESRDIPRRSVTHDEDEEVMYIRTTTISVLDSQDISRCSGSTHSKHSETPTSNVCFTITKEDLWNMWISDVCSAFTKEDLWHLWNTDTPQDFRWALQLRSLHSYKRTED</sequence>
<feature type="region of interest" description="Disordered" evidence="1">
    <location>
        <begin position="133"/>
        <end position="154"/>
    </location>
</feature>
<accession>A0AAN8MAS8</accession>
<name>A0AAN8MAS8_9TELE</name>
<feature type="region of interest" description="Disordered" evidence="1">
    <location>
        <begin position="1"/>
        <end position="41"/>
    </location>
</feature>
<dbReference type="AlphaFoldDB" id="A0AAN8MAS8"/>
<organism evidence="2 3">
    <name type="scientific">Coregonus suidteri</name>
    <dbReference type="NCBI Taxonomy" id="861788"/>
    <lineage>
        <taxon>Eukaryota</taxon>
        <taxon>Metazoa</taxon>
        <taxon>Chordata</taxon>
        <taxon>Craniata</taxon>
        <taxon>Vertebrata</taxon>
        <taxon>Euteleostomi</taxon>
        <taxon>Actinopterygii</taxon>
        <taxon>Neopterygii</taxon>
        <taxon>Teleostei</taxon>
        <taxon>Protacanthopterygii</taxon>
        <taxon>Salmoniformes</taxon>
        <taxon>Salmonidae</taxon>
        <taxon>Coregoninae</taxon>
        <taxon>Coregonus</taxon>
    </lineage>
</organism>